<feature type="region of interest" description="Disordered" evidence="1">
    <location>
        <begin position="39"/>
        <end position="83"/>
    </location>
</feature>
<organism evidence="2 4">
    <name type="scientific">Purpureocillium lilacinum</name>
    <name type="common">Paecilomyces lilacinus</name>
    <dbReference type="NCBI Taxonomy" id="33203"/>
    <lineage>
        <taxon>Eukaryota</taxon>
        <taxon>Fungi</taxon>
        <taxon>Dikarya</taxon>
        <taxon>Ascomycota</taxon>
        <taxon>Pezizomycotina</taxon>
        <taxon>Sordariomycetes</taxon>
        <taxon>Hypocreomycetidae</taxon>
        <taxon>Hypocreales</taxon>
        <taxon>Ophiocordycipitaceae</taxon>
        <taxon>Purpureocillium</taxon>
    </lineage>
</organism>
<evidence type="ECO:0000313" key="4">
    <source>
        <dbReference type="Proteomes" id="UP000078240"/>
    </source>
</evidence>
<name>A0A179GA33_PURLI</name>
<evidence type="ECO:0000313" key="2">
    <source>
        <dbReference type="EMBL" id="OAQ74664.1"/>
    </source>
</evidence>
<evidence type="ECO:0000313" key="3">
    <source>
        <dbReference type="EMBL" id="OAQ82769.1"/>
    </source>
</evidence>
<protein>
    <submittedName>
        <fullName evidence="2">Uncharacterized protein</fullName>
    </submittedName>
</protein>
<proteinExistence type="predicted"/>
<evidence type="ECO:0000256" key="1">
    <source>
        <dbReference type="SAM" id="MobiDB-lite"/>
    </source>
</evidence>
<dbReference type="Proteomes" id="UP000078240">
    <property type="component" value="Unassembled WGS sequence"/>
</dbReference>
<feature type="compositionally biased region" description="Basic and acidic residues" evidence="1">
    <location>
        <begin position="57"/>
        <end position="83"/>
    </location>
</feature>
<sequence length="83" mass="8862">MDEAQGEFLLTIAVSQVWFCPREVSSGLRALQQAVRGSGMDDEAAAAAAQQRGWPKGGREEQTRDTGRAKKAESAGGEAGRRL</sequence>
<reference evidence="2 4" key="1">
    <citation type="submission" date="2016-01" db="EMBL/GenBank/DDBJ databases">
        <title>Biosynthesis of antibiotic leucinostatins and their inhibition on Phytophthora in bio-control Purpureocillium lilacinum.</title>
        <authorList>
            <person name="Wang G."/>
            <person name="Liu Z."/>
            <person name="Lin R."/>
            <person name="Li E."/>
            <person name="Mao Z."/>
            <person name="Ling J."/>
            <person name="Yin W."/>
            <person name="Xie B."/>
        </authorList>
    </citation>
    <scope>NUCLEOTIDE SEQUENCE [LARGE SCALE GENOMIC DNA]</scope>
    <source>
        <strain evidence="2">PLBJ-1</strain>
        <strain evidence="3">PLFJ-1</strain>
    </source>
</reference>
<accession>A0A179GA33</accession>
<comment type="caution">
    <text evidence="2">The sequence shown here is derived from an EMBL/GenBank/DDBJ whole genome shotgun (WGS) entry which is preliminary data.</text>
</comment>
<dbReference type="AlphaFoldDB" id="A0A179GA33"/>
<dbReference type="EMBL" id="LSBI01000008">
    <property type="protein sequence ID" value="OAQ82769.1"/>
    <property type="molecule type" value="Genomic_DNA"/>
</dbReference>
<dbReference type="EMBL" id="LSBH01000009">
    <property type="protein sequence ID" value="OAQ74664.1"/>
    <property type="molecule type" value="Genomic_DNA"/>
</dbReference>
<gene>
    <name evidence="2" type="ORF">VFPBJ_09959</name>
    <name evidence="3" type="ORF">VFPFJ_08572</name>
</gene>
<dbReference type="Proteomes" id="UP000078340">
    <property type="component" value="Unassembled WGS sequence"/>
</dbReference>